<name>A0A095C3J5_CRYD2</name>
<feature type="region of interest" description="Disordered" evidence="3">
    <location>
        <begin position="125"/>
        <end position="153"/>
    </location>
</feature>
<dbReference type="PRINTS" id="PR00625">
    <property type="entry name" value="JDOMAIN"/>
</dbReference>
<dbReference type="InterPro" id="IPR052814">
    <property type="entry name" value="Peroxisomal_DnaJ"/>
</dbReference>
<feature type="region of interest" description="Disordered" evidence="3">
    <location>
        <begin position="452"/>
        <end position="490"/>
    </location>
</feature>
<dbReference type="OrthoDB" id="552049at2759"/>
<evidence type="ECO:0000256" key="2">
    <source>
        <dbReference type="SAM" id="Coils"/>
    </source>
</evidence>
<dbReference type="SUPFAM" id="SSF46565">
    <property type="entry name" value="Chaperone J-domain"/>
    <property type="match status" value="1"/>
</dbReference>
<dbReference type="SMART" id="SM00271">
    <property type="entry name" value="DnaJ"/>
    <property type="match status" value="1"/>
</dbReference>
<reference evidence="5 6" key="1">
    <citation type="journal article" date="2011" name="MBio">
        <title>Genome variation in Cryptococcus gattii, an emerging pathogen of immunocompetent hosts.</title>
        <authorList>
            <person name="D'Souza C.A."/>
            <person name="Kronstad J.W."/>
            <person name="Taylor G."/>
            <person name="Warren R."/>
            <person name="Yuen M."/>
            <person name="Hu G."/>
            <person name="Jung W.H."/>
            <person name="Sham A."/>
            <person name="Kidd S.E."/>
            <person name="Tangen K."/>
            <person name="Lee N."/>
            <person name="Zeilmaker T."/>
            <person name="Sawkins J."/>
            <person name="McVicker G."/>
            <person name="Shah S."/>
            <person name="Gnerre S."/>
            <person name="Griggs A."/>
            <person name="Zeng Q."/>
            <person name="Bartlett K."/>
            <person name="Li W."/>
            <person name="Wang X."/>
            <person name="Heitman J."/>
            <person name="Stajich J.E."/>
            <person name="Fraser J.A."/>
            <person name="Meyer W."/>
            <person name="Carter D."/>
            <person name="Schein J."/>
            <person name="Krzywinski M."/>
            <person name="Kwon-Chung K.J."/>
            <person name="Varma A."/>
            <person name="Wang J."/>
            <person name="Brunham R."/>
            <person name="Fyfe M."/>
            <person name="Ouellette B.F."/>
            <person name="Siddiqui A."/>
            <person name="Marra M."/>
            <person name="Jones S."/>
            <person name="Holt R."/>
            <person name="Birren B.W."/>
            <person name="Galagan J.E."/>
            <person name="Cuomo C.A."/>
        </authorList>
    </citation>
    <scope>NUCLEOTIDE SEQUENCE [LARGE SCALE GENOMIC DNA]</scope>
    <source>
        <strain evidence="5 6">R265</strain>
    </source>
</reference>
<sequence>MVKDTQLYDLLEVQPDATDIQLKKAYRKLAIKYHPDKNPAPEAAEKFKDIGEAYQILSDPDSRAFYDKVGKDAMNRPEEGNIDPQEIFSQIFGGEAFFDYIGEIALVKDFTTTMDVVMSPEEKAEMEAAAKADAEASEEANEPSSKTSAAATAAAASATADPLGQSAAGAANEAAQAEVGVSGEHQALALHSTASGASTPTGKADGEVDAHGIAKKPESSKKGKPKLTPEQKAQLEALEKKQEEEKQKRIITLQDKLVQRIRPFVDAKNPGDIDDPETKAFENRIRIEAEDLKLESFGVEMLHTIGQVYITKAGNFLKSKKFFGGGFFGRLKEKGGMMKEGWNLLGSAVGVQSAMAEMERLEAKGDASQEEIEALAQELSSKMLLTTWRATRWEVINVLNVVVDRVLYEHGIRKDIALRRAKAIMTIGAIFKAVEADESDDERRELERLVMNAGKKKKEEKEKKGWFGRSHAHKPEATTPERQEGPKMTV</sequence>
<dbReference type="AlphaFoldDB" id="A0A095C3J5"/>
<dbReference type="PANTHER" id="PTHR45006:SF1">
    <property type="entry name" value="DNAJ-LIKE PROTEIN 1"/>
    <property type="match status" value="1"/>
</dbReference>
<dbReference type="InterPro" id="IPR026894">
    <property type="entry name" value="DnaJ_X"/>
</dbReference>
<accession>A0A095C3J5</accession>
<dbReference type="InterPro" id="IPR001623">
    <property type="entry name" value="DnaJ_domain"/>
</dbReference>
<dbReference type="FunFam" id="1.10.287.110:FF:000028">
    <property type="entry name" value="DnaJ domain protein"/>
    <property type="match status" value="1"/>
</dbReference>
<evidence type="ECO:0000259" key="4">
    <source>
        <dbReference type="PROSITE" id="PS50076"/>
    </source>
</evidence>
<gene>
    <name evidence="5" type="ORF">CNBG_0247</name>
</gene>
<dbReference type="HOGENOM" id="CLU_025145_3_1_1"/>
<dbReference type="PROSITE" id="PS50076">
    <property type="entry name" value="DNAJ_2"/>
    <property type="match status" value="1"/>
</dbReference>
<feature type="coiled-coil region" evidence="2">
    <location>
        <begin position="351"/>
        <end position="378"/>
    </location>
</feature>
<keyword evidence="1" id="KW-0143">Chaperone</keyword>
<dbReference type="VEuPathDB" id="FungiDB:CNBG_0247"/>
<feature type="compositionally biased region" description="Basic and acidic residues" evidence="3">
    <location>
        <begin position="473"/>
        <end position="490"/>
    </location>
</feature>
<dbReference type="KEGG" id="cdeu:CNBG_0247"/>
<dbReference type="Pfam" id="PF14308">
    <property type="entry name" value="DnaJ-X"/>
    <property type="match status" value="1"/>
</dbReference>
<dbReference type="Gene3D" id="1.10.287.110">
    <property type="entry name" value="DnaJ domain"/>
    <property type="match status" value="1"/>
</dbReference>
<feature type="compositionally biased region" description="Low complexity" evidence="3">
    <location>
        <begin position="142"/>
        <end position="153"/>
    </location>
</feature>
<protein>
    <recommendedName>
        <fullName evidence="4">J domain-containing protein</fullName>
    </recommendedName>
</protein>
<evidence type="ECO:0000313" key="5">
    <source>
        <dbReference type="EMBL" id="KGB74409.1"/>
    </source>
</evidence>
<keyword evidence="2" id="KW-0175">Coiled coil</keyword>
<evidence type="ECO:0000256" key="3">
    <source>
        <dbReference type="SAM" id="MobiDB-lite"/>
    </source>
</evidence>
<dbReference type="GO" id="GO:0005829">
    <property type="term" value="C:cytosol"/>
    <property type="evidence" value="ECO:0007669"/>
    <property type="project" value="TreeGrafter"/>
</dbReference>
<dbReference type="PROSITE" id="PS00636">
    <property type="entry name" value="DNAJ_1"/>
    <property type="match status" value="1"/>
</dbReference>
<dbReference type="STRING" id="294750.A0A095C3J5"/>
<dbReference type="InterPro" id="IPR018253">
    <property type="entry name" value="DnaJ_domain_CS"/>
</dbReference>
<evidence type="ECO:0000256" key="1">
    <source>
        <dbReference type="ARBA" id="ARBA00023186"/>
    </source>
</evidence>
<dbReference type="Proteomes" id="UP000029445">
    <property type="component" value="Chromosome 4"/>
</dbReference>
<reference evidence="5 6" key="2">
    <citation type="journal article" date="2018" name="Proc. Natl. Acad. Sci.">
        <title>RNAi is a critical determinant of centromere evolution in closely related fungi.</title>
        <authorList>
            <person name="Yadav V."/>
            <person name="Sun S."/>
            <person name="Billmyre R.B."/>
            <person name="Thimmappa B.C."/>
            <person name="Shea T."/>
            <person name="Lintner R."/>
            <person name="Bakkeren G."/>
            <person name="Cuomo C.A."/>
            <person name="Heitman J."/>
            <person name="Sanyal K."/>
        </authorList>
    </citation>
    <scope>NUCLEOTIDE SEQUENCE [LARGE SCALE GENOMIC DNA]</scope>
    <source>
        <strain evidence="5 6">R265</strain>
    </source>
</reference>
<dbReference type="CDD" id="cd06257">
    <property type="entry name" value="DnaJ"/>
    <property type="match status" value="1"/>
</dbReference>
<dbReference type="EMBL" id="CP025762">
    <property type="protein sequence ID" value="KGB74409.1"/>
    <property type="molecule type" value="Genomic_DNA"/>
</dbReference>
<keyword evidence="6" id="KW-1185">Reference proteome</keyword>
<dbReference type="GeneID" id="88176492"/>
<proteinExistence type="predicted"/>
<dbReference type="OMA" id="RPALMDK"/>
<dbReference type="PANTHER" id="PTHR45006">
    <property type="entry name" value="DNAJ-LIKE PROTEIN 1"/>
    <property type="match status" value="1"/>
</dbReference>
<dbReference type="RefSeq" id="XP_062880408.1">
    <property type="nucleotide sequence ID" value="XM_063024338.1"/>
</dbReference>
<dbReference type="InterPro" id="IPR036869">
    <property type="entry name" value="J_dom_sf"/>
</dbReference>
<dbReference type="GO" id="GO:0016558">
    <property type="term" value="P:protein import into peroxisome matrix"/>
    <property type="evidence" value="ECO:0007669"/>
    <property type="project" value="TreeGrafter"/>
</dbReference>
<feature type="compositionally biased region" description="Basic and acidic residues" evidence="3">
    <location>
        <begin position="125"/>
        <end position="134"/>
    </location>
</feature>
<evidence type="ECO:0000313" key="6">
    <source>
        <dbReference type="Proteomes" id="UP000029445"/>
    </source>
</evidence>
<feature type="domain" description="J" evidence="4">
    <location>
        <begin position="6"/>
        <end position="70"/>
    </location>
</feature>
<dbReference type="Pfam" id="PF00226">
    <property type="entry name" value="DnaJ"/>
    <property type="match status" value="1"/>
</dbReference>
<organism evidence="5 6">
    <name type="scientific">Cryptococcus deuterogattii (strain R265)</name>
    <name type="common">Cryptococcus gattii VGII (strain R265)</name>
    <dbReference type="NCBI Taxonomy" id="294750"/>
    <lineage>
        <taxon>Eukaryota</taxon>
        <taxon>Fungi</taxon>
        <taxon>Dikarya</taxon>
        <taxon>Basidiomycota</taxon>
        <taxon>Agaricomycotina</taxon>
        <taxon>Tremellomycetes</taxon>
        <taxon>Tremellales</taxon>
        <taxon>Cryptococcaceae</taxon>
        <taxon>Cryptococcus</taxon>
        <taxon>Cryptococcus gattii species complex</taxon>
    </lineage>
</organism>